<evidence type="ECO:0000256" key="3">
    <source>
        <dbReference type="ARBA" id="ARBA00023163"/>
    </source>
</evidence>
<evidence type="ECO:0000313" key="5">
    <source>
        <dbReference type="EMBL" id="AFK03358.1"/>
    </source>
</evidence>
<dbReference type="PANTHER" id="PTHR43280">
    <property type="entry name" value="ARAC-FAMILY TRANSCRIPTIONAL REGULATOR"/>
    <property type="match status" value="1"/>
</dbReference>
<dbReference type="SUPFAM" id="SSF46689">
    <property type="entry name" value="Homeodomain-like"/>
    <property type="match status" value="1"/>
</dbReference>
<dbReference type="SMART" id="SM00342">
    <property type="entry name" value="HTH_ARAC"/>
    <property type="match status" value="1"/>
</dbReference>
<dbReference type="Proteomes" id="UP000002875">
    <property type="component" value="Chromosome"/>
</dbReference>
<evidence type="ECO:0000256" key="1">
    <source>
        <dbReference type="ARBA" id="ARBA00023015"/>
    </source>
</evidence>
<dbReference type="Pfam" id="PF12833">
    <property type="entry name" value="HTH_18"/>
    <property type="match status" value="1"/>
</dbReference>
<protein>
    <submittedName>
        <fullName evidence="5">Transcriptional regulator, AraC family</fullName>
    </submittedName>
</protein>
<sequence length="299" mass="35453">MTTNNPESLEEFYQRKFDWIPENLSRDIGHINVFRLPHPATKPVPYRRRDFFKVTLCRGSSRIHYADKVFAFEKQALVFSNPFIPYKWEHLEGEVSGFYVIFNANFFNQFGNLIQYEVFQPTGTHVFELEDTQFEYLSGIFEKIETELSSEYIHKYDAIRNQIYELIHYAMKTRPSTLVEQLPINASQRIYWLFSELLERQFPIDENHTEIKLRTASDFADQLNVHVNHLNRAVKETGGKTTSQLITERLLQEAKIMLKQSRWNVSEIAFALGFSEVTHFNNFFKKHTNLSPVKFRKEF</sequence>
<evidence type="ECO:0000313" key="6">
    <source>
        <dbReference type="Proteomes" id="UP000002875"/>
    </source>
</evidence>
<evidence type="ECO:0000259" key="4">
    <source>
        <dbReference type="PROSITE" id="PS01124"/>
    </source>
</evidence>
<gene>
    <name evidence="5" type="ordered locus">Emtol_2220</name>
</gene>
<keyword evidence="6" id="KW-1185">Reference proteome</keyword>
<accession>A0ABN4AM61</accession>
<keyword evidence="2" id="KW-0238">DNA-binding</keyword>
<dbReference type="InterPro" id="IPR020449">
    <property type="entry name" value="Tscrpt_reg_AraC-type_HTH"/>
</dbReference>
<feature type="domain" description="HTH araC/xylS-type" evidence="4">
    <location>
        <begin position="199"/>
        <end position="298"/>
    </location>
</feature>
<keyword evidence="3" id="KW-0804">Transcription</keyword>
<dbReference type="InterPro" id="IPR018060">
    <property type="entry name" value="HTH_AraC"/>
</dbReference>
<reference evidence="5 6" key="1">
    <citation type="submission" date="2011-07" db="EMBL/GenBank/DDBJ databases">
        <title>The complete genome of chromosome of Emticicia oligotrophica DSM 17448.</title>
        <authorList>
            <consortium name="US DOE Joint Genome Institute (JGI-PGF)"/>
            <person name="Lucas S."/>
            <person name="Han J."/>
            <person name="Lapidus A."/>
            <person name="Bruce D."/>
            <person name="Goodwin L."/>
            <person name="Pitluck S."/>
            <person name="Peters L."/>
            <person name="Kyrpides N."/>
            <person name="Mavromatis K."/>
            <person name="Ivanova N."/>
            <person name="Ovchinnikova G."/>
            <person name="Teshima H."/>
            <person name="Detter J.C."/>
            <person name="Tapia R."/>
            <person name="Han C."/>
            <person name="Land M."/>
            <person name="Hauser L."/>
            <person name="Markowitz V."/>
            <person name="Cheng J.-F."/>
            <person name="Hugenholtz P."/>
            <person name="Woyke T."/>
            <person name="Wu D."/>
            <person name="Tindall B."/>
            <person name="Pomrenke H."/>
            <person name="Brambilla E."/>
            <person name="Klenk H.-P."/>
            <person name="Eisen J.A."/>
        </authorList>
    </citation>
    <scope>NUCLEOTIDE SEQUENCE [LARGE SCALE GENOMIC DNA]</scope>
    <source>
        <strain evidence="5 6">DSM 17448</strain>
    </source>
</reference>
<dbReference type="Gene3D" id="1.10.10.60">
    <property type="entry name" value="Homeodomain-like"/>
    <property type="match status" value="1"/>
</dbReference>
<dbReference type="InterPro" id="IPR009057">
    <property type="entry name" value="Homeodomain-like_sf"/>
</dbReference>
<organism evidence="5 6">
    <name type="scientific">Emticicia oligotrophica (strain DSM 17448 / CIP 109782 / MTCC 6937 / GPTSA100-15)</name>
    <dbReference type="NCBI Taxonomy" id="929562"/>
    <lineage>
        <taxon>Bacteria</taxon>
        <taxon>Pseudomonadati</taxon>
        <taxon>Bacteroidota</taxon>
        <taxon>Cytophagia</taxon>
        <taxon>Cytophagales</taxon>
        <taxon>Leadbetterellaceae</taxon>
        <taxon>Emticicia</taxon>
    </lineage>
</organism>
<dbReference type="PANTHER" id="PTHR43280:SF32">
    <property type="entry name" value="TRANSCRIPTIONAL REGULATORY PROTEIN"/>
    <property type="match status" value="1"/>
</dbReference>
<name>A0ABN4AM61_EMTOG</name>
<dbReference type="PRINTS" id="PR00032">
    <property type="entry name" value="HTHARAC"/>
</dbReference>
<dbReference type="PROSITE" id="PS01124">
    <property type="entry name" value="HTH_ARAC_FAMILY_2"/>
    <property type="match status" value="1"/>
</dbReference>
<evidence type="ECO:0000256" key="2">
    <source>
        <dbReference type="ARBA" id="ARBA00023125"/>
    </source>
</evidence>
<dbReference type="EMBL" id="CP002961">
    <property type="protein sequence ID" value="AFK03358.1"/>
    <property type="molecule type" value="Genomic_DNA"/>
</dbReference>
<dbReference type="RefSeq" id="WP_015029055.1">
    <property type="nucleotide sequence ID" value="NC_018748.1"/>
</dbReference>
<keyword evidence="1" id="KW-0805">Transcription regulation</keyword>
<proteinExistence type="predicted"/>